<comment type="caution">
    <text evidence="2">The sequence shown here is derived from an EMBL/GenBank/DDBJ whole genome shotgun (WGS) entry which is preliminary data.</text>
</comment>
<gene>
    <name evidence="2" type="ORF">WG66_18832</name>
</gene>
<feature type="compositionally biased region" description="Acidic residues" evidence="1">
    <location>
        <begin position="381"/>
        <end position="400"/>
    </location>
</feature>
<evidence type="ECO:0000256" key="1">
    <source>
        <dbReference type="SAM" id="MobiDB-lite"/>
    </source>
</evidence>
<accession>A0A0W0EXA3</accession>
<reference evidence="2 3" key="1">
    <citation type="submission" date="2015-12" db="EMBL/GenBank/DDBJ databases">
        <title>Draft genome sequence of Moniliophthora roreri, the causal agent of frosty pod rot of cacao.</title>
        <authorList>
            <person name="Aime M.C."/>
            <person name="Diaz-Valderrama J.R."/>
            <person name="Kijpornyongpan T."/>
            <person name="Phillips-Mora W."/>
        </authorList>
    </citation>
    <scope>NUCLEOTIDE SEQUENCE [LARGE SCALE GENOMIC DNA]</scope>
    <source>
        <strain evidence="2 3">MCA 2952</strain>
    </source>
</reference>
<evidence type="ECO:0000313" key="3">
    <source>
        <dbReference type="Proteomes" id="UP000054988"/>
    </source>
</evidence>
<feature type="region of interest" description="Disordered" evidence="1">
    <location>
        <begin position="356"/>
        <end position="400"/>
    </location>
</feature>
<sequence length="465" mass="52123">MSSTRDRNELRGFCNAQTQEKALELLPLARSKAGQTSGYNVPVNAFIPICAYLASQHLQNNDVDMEAARNKASMSATLFKQNCDIIRRVLESQLAGKKRRGKVTYEGLIEEHISSSSEKLPEWLARVEDGLAGMKKTYFNRNSSETKCAVFFWVYGVLEDRNVPLKEIVGSYKVDENKTKVLLSDLGRYFRDIRKEISDYARFARSNSASKVPLPPTTPRTSPRKSPNKRVLREVITGDSPKKLRVAEADTNTEKQPPSLSSPEPVAGSSKDVDMAPPPKTPSRRNMGPFPEHVTPSSRDTLNMLAEKGKVSTSPSRMSTRKTPATTTTSTARPLPISLLVEPTPYTPTRSSRRIAVAQATAEPASPWSRQRGSPRKISLVDEDAMDVDAPSSEDEEESIPEAPIGRRYRPVFQDRRQWDDGCPGLHLLWKRAQETNRQRIKKHGYPFEQYRPVTEDGTMDNLFG</sequence>
<feature type="region of interest" description="Disordered" evidence="1">
    <location>
        <begin position="208"/>
        <end position="331"/>
    </location>
</feature>
<proteinExistence type="predicted"/>
<dbReference type="EMBL" id="LATX01002469">
    <property type="protein sequence ID" value="KTB28629.1"/>
    <property type="molecule type" value="Genomic_DNA"/>
</dbReference>
<evidence type="ECO:0000313" key="2">
    <source>
        <dbReference type="EMBL" id="KTB28629.1"/>
    </source>
</evidence>
<organism evidence="2 3">
    <name type="scientific">Moniliophthora roreri</name>
    <name type="common">Frosty pod rot fungus</name>
    <name type="synonym">Monilia roreri</name>
    <dbReference type="NCBI Taxonomy" id="221103"/>
    <lineage>
        <taxon>Eukaryota</taxon>
        <taxon>Fungi</taxon>
        <taxon>Dikarya</taxon>
        <taxon>Basidiomycota</taxon>
        <taxon>Agaricomycotina</taxon>
        <taxon>Agaricomycetes</taxon>
        <taxon>Agaricomycetidae</taxon>
        <taxon>Agaricales</taxon>
        <taxon>Marasmiineae</taxon>
        <taxon>Marasmiaceae</taxon>
        <taxon>Moniliophthora</taxon>
    </lineage>
</organism>
<feature type="compositionally biased region" description="Low complexity" evidence="1">
    <location>
        <begin position="321"/>
        <end position="331"/>
    </location>
</feature>
<dbReference type="eggNOG" id="ENOG502RBUX">
    <property type="taxonomic scope" value="Eukaryota"/>
</dbReference>
<name>A0A0W0EXA3_MONRR</name>
<protein>
    <submittedName>
        <fullName evidence="2">Uncharacterized protein</fullName>
    </submittedName>
</protein>
<dbReference type="Proteomes" id="UP000054988">
    <property type="component" value="Unassembled WGS sequence"/>
</dbReference>
<dbReference type="AlphaFoldDB" id="A0A0W0EXA3"/>